<organism evidence="1 2">
    <name type="scientific">Volvox africanus</name>
    <dbReference type="NCBI Taxonomy" id="51714"/>
    <lineage>
        <taxon>Eukaryota</taxon>
        <taxon>Viridiplantae</taxon>
        <taxon>Chlorophyta</taxon>
        <taxon>core chlorophytes</taxon>
        <taxon>Chlorophyceae</taxon>
        <taxon>CS clade</taxon>
        <taxon>Chlamydomonadales</taxon>
        <taxon>Volvocaceae</taxon>
        <taxon>Volvox</taxon>
    </lineage>
</organism>
<proteinExistence type="predicted"/>
<dbReference type="EMBL" id="BNCO01000028">
    <property type="protein sequence ID" value="GIL57759.1"/>
    <property type="molecule type" value="Genomic_DNA"/>
</dbReference>
<evidence type="ECO:0000313" key="1">
    <source>
        <dbReference type="EMBL" id="GIL57759.1"/>
    </source>
</evidence>
<name>A0A8J4BAF2_9CHLO</name>
<dbReference type="AlphaFoldDB" id="A0A8J4BAF2"/>
<keyword evidence="2" id="KW-1185">Reference proteome</keyword>
<comment type="caution">
    <text evidence="1">The sequence shown here is derived from an EMBL/GenBank/DDBJ whole genome shotgun (WGS) entry which is preliminary data.</text>
</comment>
<dbReference type="Proteomes" id="UP000747399">
    <property type="component" value="Unassembled WGS sequence"/>
</dbReference>
<gene>
    <name evidence="1" type="ORF">Vafri_12907</name>
</gene>
<evidence type="ECO:0000313" key="2">
    <source>
        <dbReference type="Proteomes" id="UP000747399"/>
    </source>
</evidence>
<reference evidence="1" key="1">
    <citation type="journal article" date="2021" name="Proc. Natl. Acad. Sci. U.S.A.">
        <title>Three genomes in the algal genus Volvox reveal the fate of a haploid sex-determining region after a transition to homothallism.</title>
        <authorList>
            <person name="Yamamoto K."/>
            <person name="Hamaji T."/>
            <person name="Kawai-Toyooka H."/>
            <person name="Matsuzaki R."/>
            <person name="Takahashi F."/>
            <person name="Nishimura Y."/>
            <person name="Kawachi M."/>
            <person name="Noguchi H."/>
            <person name="Minakuchi Y."/>
            <person name="Umen J.G."/>
            <person name="Toyoda A."/>
            <person name="Nozaki H."/>
        </authorList>
    </citation>
    <scope>NUCLEOTIDE SEQUENCE</scope>
    <source>
        <strain evidence="1">NIES-3780</strain>
    </source>
</reference>
<accession>A0A8J4BAF2</accession>
<sequence length="107" mass="12182">MPQRNTRGRSPREVTKTAFNQSSAVLVPPLASDAYTTHIQERCCSLTPTTASLSSHYALRHQVTPPERQTQHTTCVKARAFIYIHMYIILTRTPMHGNGTLNPWRYD</sequence>
<protein>
    <submittedName>
        <fullName evidence="1">Uncharacterized protein</fullName>
    </submittedName>
</protein>